<dbReference type="Proteomes" id="UP001056120">
    <property type="component" value="Linkage Group LG09"/>
</dbReference>
<evidence type="ECO:0000313" key="2">
    <source>
        <dbReference type="Proteomes" id="UP001056120"/>
    </source>
</evidence>
<reference evidence="1 2" key="2">
    <citation type="journal article" date="2022" name="Mol. Ecol. Resour.">
        <title>The genomes of chicory, endive, great burdock and yacon provide insights into Asteraceae paleo-polyploidization history and plant inulin production.</title>
        <authorList>
            <person name="Fan W."/>
            <person name="Wang S."/>
            <person name="Wang H."/>
            <person name="Wang A."/>
            <person name="Jiang F."/>
            <person name="Liu H."/>
            <person name="Zhao H."/>
            <person name="Xu D."/>
            <person name="Zhang Y."/>
        </authorList>
    </citation>
    <scope>NUCLEOTIDE SEQUENCE [LARGE SCALE GENOMIC DNA]</scope>
    <source>
        <strain evidence="2">cv. Yunnan</strain>
        <tissue evidence="1">Leaves</tissue>
    </source>
</reference>
<sequence length="261" mass="28857">MNTGLNVLVRTGIQTHTGETELNNRNENCGTGFGRNAIGCRNGRFYIVTDSSDDDPVNLRPGTLHQAVIQDEPLWIVFKRGMLMELVVVLPYSLSLMLSSTIVNRLGTPWSDSWRTMADGDVISIFVSSHIWDDHNSLSNCADRLVDAVMGSKNAKVLIHYLCRHGYFSVVNNDYTQWEMMPLVEVQTPPSTAKATNTLSACPVNPFAKEQAEGYTEGVFVLQPAEAAGPAFVSVMSYVVFPTAHVRRALTSPSTQKFRNL</sequence>
<accession>A0ACB9IBL2</accession>
<proteinExistence type="predicted"/>
<organism evidence="1 2">
    <name type="scientific">Smallanthus sonchifolius</name>
    <dbReference type="NCBI Taxonomy" id="185202"/>
    <lineage>
        <taxon>Eukaryota</taxon>
        <taxon>Viridiplantae</taxon>
        <taxon>Streptophyta</taxon>
        <taxon>Embryophyta</taxon>
        <taxon>Tracheophyta</taxon>
        <taxon>Spermatophyta</taxon>
        <taxon>Magnoliopsida</taxon>
        <taxon>eudicotyledons</taxon>
        <taxon>Gunneridae</taxon>
        <taxon>Pentapetalae</taxon>
        <taxon>asterids</taxon>
        <taxon>campanulids</taxon>
        <taxon>Asterales</taxon>
        <taxon>Asteraceae</taxon>
        <taxon>Asteroideae</taxon>
        <taxon>Heliantheae alliance</taxon>
        <taxon>Millerieae</taxon>
        <taxon>Smallanthus</taxon>
    </lineage>
</organism>
<name>A0ACB9IBL2_9ASTR</name>
<protein>
    <submittedName>
        <fullName evidence="1">Uncharacterized protein</fullName>
    </submittedName>
</protein>
<dbReference type="EMBL" id="CM042026">
    <property type="protein sequence ID" value="KAI3805048.1"/>
    <property type="molecule type" value="Genomic_DNA"/>
</dbReference>
<reference evidence="2" key="1">
    <citation type="journal article" date="2022" name="Mol. Ecol. Resour.">
        <title>The genomes of chicory, endive, great burdock and yacon provide insights into Asteraceae palaeo-polyploidization history and plant inulin production.</title>
        <authorList>
            <person name="Fan W."/>
            <person name="Wang S."/>
            <person name="Wang H."/>
            <person name="Wang A."/>
            <person name="Jiang F."/>
            <person name="Liu H."/>
            <person name="Zhao H."/>
            <person name="Xu D."/>
            <person name="Zhang Y."/>
        </authorList>
    </citation>
    <scope>NUCLEOTIDE SEQUENCE [LARGE SCALE GENOMIC DNA]</scope>
    <source>
        <strain evidence="2">cv. Yunnan</strain>
    </source>
</reference>
<gene>
    <name evidence="1" type="ORF">L1987_27056</name>
</gene>
<evidence type="ECO:0000313" key="1">
    <source>
        <dbReference type="EMBL" id="KAI3805048.1"/>
    </source>
</evidence>
<keyword evidence="2" id="KW-1185">Reference proteome</keyword>
<comment type="caution">
    <text evidence="1">The sequence shown here is derived from an EMBL/GenBank/DDBJ whole genome shotgun (WGS) entry which is preliminary data.</text>
</comment>